<protein>
    <submittedName>
        <fullName evidence="6">ABC transporter, ATP-binding protein</fullName>
    </submittedName>
</protein>
<dbReference type="eggNOG" id="COG1136">
    <property type="taxonomic scope" value="Bacteria"/>
</dbReference>
<dbReference type="GO" id="GO:0098796">
    <property type="term" value="C:membrane protein complex"/>
    <property type="evidence" value="ECO:0007669"/>
    <property type="project" value="UniProtKB-ARBA"/>
</dbReference>
<evidence type="ECO:0000256" key="3">
    <source>
        <dbReference type="ARBA" id="ARBA00022840"/>
    </source>
</evidence>
<comment type="similarity">
    <text evidence="4">Belongs to the ABC transporter superfamily. Macrolide exporter (TC 3.A.1.122) family.</text>
</comment>
<dbReference type="Proteomes" id="UP000008825">
    <property type="component" value="Chromosome"/>
</dbReference>
<reference evidence="6 7" key="1">
    <citation type="submission" date="2008-07" db="EMBL/GenBank/DDBJ databases">
        <title>Complete sequence of Geobacter bemidjiensis BEM.</title>
        <authorList>
            <consortium name="US DOE Joint Genome Institute"/>
            <person name="Lucas S."/>
            <person name="Copeland A."/>
            <person name="Lapidus A."/>
            <person name="Glavina del Rio T."/>
            <person name="Dalin E."/>
            <person name="Tice H."/>
            <person name="Bruce D."/>
            <person name="Goodwin L."/>
            <person name="Pitluck S."/>
            <person name="Kiss H."/>
            <person name="Brettin T."/>
            <person name="Detter J.C."/>
            <person name="Han C."/>
            <person name="Kuske C.R."/>
            <person name="Schmutz J."/>
            <person name="Larimer F."/>
            <person name="Land M."/>
            <person name="Hauser L."/>
            <person name="Kyrpides N."/>
            <person name="Lykidis A."/>
            <person name="Lovley D."/>
            <person name="Richardson P."/>
        </authorList>
    </citation>
    <scope>NUCLEOTIDE SEQUENCE [LARGE SCALE GENOMIC DNA]</scope>
    <source>
        <strain evidence="7">ATCC BAA-1014 / DSM 16622 / JCM 12645 / Bem</strain>
    </source>
</reference>
<keyword evidence="3 6" id="KW-0067">ATP-binding</keyword>
<feature type="domain" description="ABC transporter" evidence="5">
    <location>
        <begin position="8"/>
        <end position="238"/>
    </location>
</feature>
<dbReference type="KEGG" id="gbm:Gbem_1395"/>
<organism evidence="6 7">
    <name type="scientific">Citrifermentans bemidjiense (strain ATCC BAA-1014 / DSM 16622 / JCM 12645 / Bem)</name>
    <name type="common">Geobacter bemidjiensis</name>
    <dbReference type="NCBI Taxonomy" id="404380"/>
    <lineage>
        <taxon>Bacteria</taxon>
        <taxon>Pseudomonadati</taxon>
        <taxon>Thermodesulfobacteriota</taxon>
        <taxon>Desulfuromonadia</taxon>
        <taxon>Geobacterales</taxon>
        <taxon>Geobacteraceae</taxon>
        <taxon>Citrifermentans</taxon>
    </lineage>
</organism>
<sequence length="238" mass="25799">MDRYGTVVNCKGVTKSYGTGAARVHALRGVDLEIRYGEVLMLVGPSGSGKTTLLSLISGILDPDDGECAVLDHVYRDFSATERARFRGRAIGFVFQAFNLLPSLTAAENVAVPMLINGISRRDAALKARRMLDAIGLGGRVDALPDQLSGGEQQRVAVARALVHGPKILLCDEPTSNLDHASGDHVMEMLRREALAPDRAVVVVTHDIRLFRFADRITHLEDGMLVESNPGRTRETSP</sequence>
<dbReference type="SMART" id="SM00382">
    <property type="entry name" value="AAA"/>
    <property type="match status" value="1"/>
</dbReference>
<evidence type="ECO:0000313" key="6">
    <source>
        <dbReference type="EMBL" id="ACH38414.1"/>
    </source>
</evidence>
<evidence type="ECO:0000259" key="5">
    <source>
        <dbReference type="PROSITE" id="PS50893"/>
    </source>
</evidence>
<proteinExistence type="inferred from homology"/>
<dbReference type="FunFam" id="3.40.50.300:FF:000032">
    <property type="entry name" value="Export ABC transporter ATP-binding protein"/>
    <property type="match status" value="1"/>
</dbReference>
<dbReference type="SUPFAM" id="SSF52540">
    <property type="entry name" value="P-loop containing nucleoside triphosphate hydrolases"/>
    <property type="match status" value="1"/>
</dbReference>
<dbReference type="OrthoDB" id="9809450at2"/>
<dbReference type="AlphaFoldDB" id="B5EIP9"/>
<dbReference type="PANTHER" id="PTHR24220">
    <property type="entry name" value="IMPORT ATP-BINDING PROTEIN"/>
    <property type="match status" value="1"/>
</dbReference>
<dbReference type="EMBL" id="CP001124">
    <property type="protein sequence ID" value="ACH38414.1"/>
    <property type="molecule type" value="Genomic_DNA"/>
</dbReference>
<evidence type="ECO:0000313" key="7">
    <source>
        <dbReference type="Proteomes" id="UP000008825"/>
    </source>
</evidence>
<dbReference type="InterPro" id="IPR015854">
    <property type="entry name" value="ABC_transpr_LolD-like"/>
</dbReference>
<dbReference type="PROSITE" id="PS50893">
    <property type="entry name" value="ABC_TRANSPORTER_2"/>
    <property type="match status" value="1"/>
</dbReference>
<dbReference type="InterPro" id="IPR027417">
    <property type="entry name" value="P-loop_NTPase"/>
</dbReference>
<dbReference type="GO" id="GO:0005886">
    <property type="term" value="C:plasma membrane"/>
    <property type="evidence" value="ECO:0007669"/>
    <property type="project" value="TreeGrafter"/>
</dbReference>
<accession>B5EIP9</accession>
<dbReference type="CDD" id="cd03255">
    <property type="entry name" value="ABC_MJ0796_LolCDE_FtsE"/>
    <property type="match status" value="1"/>
</dbReference>
<evidence type="ECO:0000256" key="2">
    <source>
        <dbReference type="ARBA" id="ARBA00022741"/>
    </source>
</evidence>
<dbReference type="InterPro" id="IPR017871">
    <property type="entry name" value="ABC_transporter-like_CS"/>
</dbReference>
<evidence type="ECO:0000256" key="4">
    <source>
        <dbReference type="ARBA" id="ARBA00038388"/>
    </source>
</evidence>
<dbReference type="RefSeq" id="WP_012529826.1">
    <property type="nucleotide sequence ID" value="NC_011146.1"/>
</dbReference>
<name>B5EIP9_CITBB</name>
<gene>
    <name evidence="6" type="ordered locus">Gbem_1395</name>
</gene>
<dbReference type="PANTHER" id="PTHR24220:SF659">
    <property type="entry name" value="TRANSPORTER, PUTATIVE-RELATED"/>
    <property type="match status" value="1"/>
</dbReference>
<keyword evidence="7" id="KW-1185">Reference proteome</keyword>
<dbReference type="InterPro" id="IPR017911">
    <property type="entry name" value="MacB-like_ATP-bd"/>
</dbReference>
<dbReference type="InterPro" id="IPR003439">
    <property type="entry name" value="ABC_transporter-like_ATP-bd"/>
</dbReference>
<dbReference type="STRING" id="404380.Gbem_1395"/>
<reference evidence="6 7" key="2">
    <citation type="journal article" date="2010" name="BMC Genomics">
        <title>The genome of Geobacter bemidjiensis, exemplar for the subsurface clade of Geobacter species that predominate in Fe(III)-reducing subsurface environments.</title>
        <authorList>
            <person name="Aklujkar M."/>
            <person name="Young N.D."/>
            <person name="Holmes D."/>
            <person name="Chavan M."/>
            <person name="Risso C."/>
            <person name="Kiss H.E."/>
            <person name="Han C.S."/>
            <person name="Land M.L."/>
            <person name="Lovley D.R."/>
        </authorList>
    </citation>
    <scope>NUCLEOTIDE SEQUENCE [LARGE SCALE GENOMIC DNA]</scope>
    <source>
        <strain evidence="7">ATCC BAA-1014 / DSM 16622 / JCM 12645 / Bem</strain>
    </source>
</reference>
<dbReference type="GO" id="GO:0022857">
    <property type="term" value="F:transmembrane transporter activity"/>
    <property type="evidence" value="ECO:0007669"/>
    <property type="project" value="TreeGrafter"/>
</dbReference>
<keyword evidence="1" id="KW-0813">Transport</keyword>
<dbReference type="PROSITE" id="PS00211">
    <property type="entry name" value="ABC_TRANSPORTER_1"/>
    <property type="match status" value="1"/>
</dbReference>
<dbReference type="Pfam" id="PF00005">
    <property type="entry name" value="ABC_tran"/>
    <property type="match status" value="1"/>
</dbReference>
<dbReference type="InterPro" id="IPR003593">
    <property type="entry name" value="AAA+_ATPase"/>
</dbReference>
<dbReference type="GO" id="GO:0005524">
    <property type="term" value="F:ATP binding"/>
    <property type="evidence" value="ECO:0007669"/>
    <property type="project" value="UniProtKB-KW"/>
</dbReference>
<keyword evidence="2" id="KW-0547">Nucleotide-binding</keyword>
<dbReference type="GO" id="GO:0016887">
    <property type="term" value="F:ATP hydrolysis activity"/>
    <property type="evidence" value="ECO:0007669"/>
    <property type="project" value="InterPro"/>
</dbReference>
<dbReference type="Gene3D" id="3.40.50.300">
    <property type="entry name" value="P-loop containing nucleotide triphosphate hydrolases"/>
    <property type="match status" value="1"/>
</dbReference>
<evidence type="ECO:0000256" key="1">
    <source>
        <dbReference type="ARBA" id="ARBA00022448"/>
    </source>
</evidence>
<dbReference type="HOGENOM" id="CLU_000604_1_22_7"/>